<evidence type="ECO:0000256" key="3">
    <source>
        <dbReference type="ARBA" id="ARBA00022989"/>
    </source>
</evidence>
<feature type="domain" description="DUF1232" evidence="5">
    <location>
        <begin position="50"/>
        <end position="85"/>
    </location>
</feature>
<evidence type="ECO:0000313" key="6">
    <source>
        <dbReference type="EMBL" id="BCX48139.1"/>
    </source>
</evidence>
<dbReference type="Proteomes" id="UP001374893">
    <property type="component" value="Chromosome"/>
</dbReference>
<dbReference type="RefSeq" id="WP_338690738.1">
    <property type="nucleotide sequence ID" value="NZ_AP024702.1"/>
</dbReference>
<evidence type="ECO:0000256" key="1">
    <source>
        <dbReference type="ARBA" id="ARBA00004127"/>
    </source>
</evidence>
<evidence type="ECO:0000256" key="4">
    <source>
        <dbReference type="ARBA" id="ARBA00023136"/>
    </source>
</evidence>
<dbReference type="EMBL" id="AP024702">
    <property type="protein sequence ID" value="BCX48139.1"/>
    <property type="molecule type" value="Genomic_DNA"/>
</dbReference>
<accession>A0ABN6H3B7</accession>
<dbReference type="InterPro" id="IPR010652">
    <property type="entry name" value="DUF1232"/>
</dbReference>
<proteinExistence type="predicted"/>
<keyword evidence="7" id="KW-1185">Reference proteome</keyword>
<evidence type="ECO:0000313" key="7">
    <source>
        <dbReference type="Proteomes" id="UP001374893"/>
    </source>
</evidence>
<keyword evidence="3" id="KW-1133">Transmembrane helix</keyword>
<comment type="subcellular location">
    <subcellularLocation>
        <location evidence="1">Endomembrane system</location>
        <topology evidence="1">Multi-pass membrane protein</topology>
    </subcellularLocation>
</comment>
<dbReference type="InterPro" id="IPR016983">
    <property type="entry name" value="UCP031804"/>
</dbReference>
<sequence length="116" mass="12819">MEDQDHSDEYSEDSLWKKLGGFARNAGIEVVEKVLTLYEALKDEDTPKWAKGTIISALGYFIAPVDAIPDLVPVVGFSDDLGALAVAFGIVAAHVKREHIDRAKQTMQRWFPDSGE</sequence>
<dbReference type="Pfam" id="PF06803">
    <property type="entry name" value="DUF1232"/>
    <property type="match status" value="1"/>
</dbReference>
<reference evidence="6 7" key="1">
    <citation type="submission" date="2021-06" db="EMBL/GenBank/DDBJ databases">
        <title>Complete genome of Haloferula helveola possessing various polysaccharide degrading enzymes.</title>
        <authorList>
            <person name="Takami H."/>
            <person name="Huang C."/>
            <person name="Hamasaki K."/>
        </authorList>
    </citation>
    <scope>NUCLEOTIDE SEQUENCE [LARGE SCALE GENOMIC DNA]</scope>
    <source>
        <strain evidence="6 7">CN-1</strain>
    </source>
</reference>
<protein>
    <submittedName>
        <fullName evidence="6">DUF1232 domain-containing protein</fullName>
    </submittedName>
</protein>
<name>A0ABN6H3B7_9BACT</name>
<gene>
    <name evidence="6" type="ORF">HAHE_20470</name>
</gene>
<keyword evidence="2" id="KW-0812">Transmembrane</keyword>
<keyword evidence="4" id="KW-0472">Membrane</keyword>
<dbReference type="PIRSF" id="PIRSF031804">
    <property type="entry name" value="UCP031804"/>
    <property type="match status" value="1"/>
</dbReference>
<evidence type="ECO:0000256" key="2">
    <source>
        <dbReference type="ARBA" id="ARBA00022692"/>
    </source>
</evidence>
<evidence type="ECO:0000259" key="5">
    <source>
        <dbReference type="Pfam" id="PF06803"/>
    </source>
</evidence>
<organism evidence="6 7">
    <name type="scientific">Haloferula helveola</name>
    <dbReference type="NCBI Taxonomy" id="490095"/>
    <lineage>
        <taxon>Bacteria</taxon>
        <taxon>Pseudomonadati</taxon>
        <taxon>Verrucomicrobiota</taxon>
        <taxon>Verrucomicrobiia</taxon>
        <taxon>Verrucomicrobiales</taxon>
        <taxon>Verrucomicrobiaceae</taxon>
        <taxon>Haloferula</taxon>
    </lineage>
</organism>